<dbReference type="InterPro" id="IPR001647">
    <property type="entry name" value="HTH_TetR"/>
</dbReference>
<feature type="domain" description="HTH tetR-type" evidence="3">
    <location>
        <begin position="7"/>
        <end position="66"/>
    </location>
</feature>
<dbReference type="RefSeq" id="WP_038494391.1">
    <property type="nucleotide sequence ID" value="NZ_BCTH01000089.1"/>
</dbReference>
<protein>
    <submittedName>
        <fullName evidence="4">Bacterial regulatory s, tetR family protein</fullName>
    </submittedName>
</protein>
<evidence type="ECO:0000256" key="2">
    <source>
        <dbReference type="PROSITE-ProRule" id="PRU00335"/>
    </source>
</evidence>
<keyword evidence="1 2" id="KW-0238">DNA-binding</keyword>
<evidence type="ECO:0000259" key="3">
    <source>
        <dbReference type="PROSITE" id="PS50977"/>
    </source>
</evidence>
<dbReference type="PROSITE" id="PS50977">
    <property type="entry name" value="HTH_TETR_2"/>
    <property type="match status" value="1"/>
</dbReference>
<dbReference type="Pfam" id="PF00440">
    <property type="entry name" value="TetR_N"/>
    <property type="match status" value="1"/>
</dbReference>
<accession>W0VAF8</accession>
<keyword evidence="5" id="KW-1185">Reference proteome</keyword>
<dbReference type="STRING" id="1349767.GJA_3637"/>
<dbReference type="AlphaFoldDB" id="W0VAF8"/>
<evidence type="ECO:0000313" key="5">
    <source>
        <dbReference type="Proteomes" id="UP000027604"/>
    </source>
</evidence>
<dbReference type="Gene3D" id="1.10.357.10">
    <property type="entry name" value="Tetracycline Repressor, domain 2"/>
    <property type="match status" value="1"/>
</dbReference>
<evidence type="ECO:0000313" key="4">
    <source>
        <dbReference type="EMBL" id="CDG84252.1"/>
    </source>
</evidence>
<dbReference type="InterPro" id="IPR009057">
    <property type="entry name" value="Homeodomain-like_sf"/>
</dbReference>
<reference evidence="4 5" key="1">
    <citation type="journal article" date="2015" name="Genome Announc.">
        <title>Genome Sequence of Mushroom Soft-Rot Pathogen Janthinobacterium agaricidamnosum.</title>
        <authorList>
            <person name="Graupner K."/>
            <person name="Lackner G."/>
            <person name="Hertweck C."/>
        </authorList>
    </citation>
    <scope>NUCLEOTIDE SEQUENCE [LARGE SCALE GENOMIC DNA]</scope>
    <source>
        <strain evidence="5">NBRC 102515 / DSM 9628</strain>
    </source>
</reference>
<dbReference type="GO" id="GO:0003677">
    <property type="term" value="F:DNA binding"/>
    <property type="evidence" value="ECO:0007669"/>
    <property type="project" value="UniProtKB-UniRule"/>
</dbReference>
<dbReference type="PRINTS" id="PR00455">
    <property type="entry name" value="HTHTETR"/>
</dbReference>
<dbReference type="HOGENOM" id="CLU_069356_12_9_4"/>
<dbReference type="PATRIC" id="fig|1349767.4.peg.228"/>
<dbReference type="EMBL" id="HG322949">
    <property type="protein sequence ID" value="CDG84252.1"/>
    <property type="molecule type" value="Genomic_DNA"/>
</dbReference>
<dbReference type="KEGG" id="jag:GJA_3637"/>
<organism evidence="4 5">
    <name type="scientific">Janthinobacterium agaricidamnosum NBRC 102515 = DSM 9628</name>
    <dbReference type="NCBI Taxonomy" id="1349767"/>
    <lineage>
        <taxon>Bacteria</taxon>
        <taxon>Pseudomonadati</taxon>
        <taxon>Pseudomonadota</taxon>
        <taxon>Betaproteobacteria</taxon>
        <taxon>Burkholderiales</taxon>
        <taxon>Oxalobacteraceae</taxon>
        <taxon>Janthinobacterium</taxon>
    </lineage>
</organism>
<dbReference type="OrthoDB" id="9816320at2"/>
<dbReference type="PANTHER" id="PTHR30055">
    <property type="entry name" value="HTH-TYPE TRANSCRIPTIONAL REGULATOR RUTR"/>
    <property type="match status" value="1"/>
</dbReference>
<name>W0VAF8_9BURK</name>
<proteinExistence type="predicted"/>
<gene>
    <name evidence="4" type="ORF">GJA_3637</name>
</gene>
<evidence type="ECO:0000256" key="1">
    <source>
        <dbReference type="ARBA" id="ARBA00023125"/>
    </source>
</evidence>
<dbReference type="SUPFAM" id="SSF46689">
    <property type="entry name" value="Homeodomain-like"/>
    <property type="match status" value="1"/>
</dbReference>
<feature type="DNA-binding region" description="H-T-H motif" evidence="2">
    <location>
        <begin position="29"/>
        <end position="48"/>
    </location>
</feature>
<dbReference type="InterPro" id="IPR050109">
    <property type="entry name" value="HTH-type_TetR-like_transc_reg"/>
</dbReference>
<dbReference type="eggNOG" id="COG1309">
    <property type="taxonomic scope" value="Bacteria"/>
</dbReference>
<sequence length="191" mass="21008">MARPKSEEKRHAILDAATNVFAEQGIGAPTSRIAKEAGIAEGSLFTYFATKDVLLNELYLVLKAELRDVMMPGYPLTESPRNRAWHTWQALVDWGVVHPRKRQVMDILGLSDRLTDHSKTAGALAFAPAGAMLTEIVENGPMRALPTAFVGALLASMAEATMDCMARDHSRHEQFRLAGFEAFWRAVGQGN</sequence>
<dbReference type="Proteomes" id="UP000027604">
    <property type="component" value="Chromosome I"/>
</dbReference>